<dbReference type="EMBL" id="CM042054">
    <property type="protein sequence ID" value="KAI3706663.1"/>
    <property type="molecule type" value="Genomic_DNA"/>
</dbReference>
<name>A0ACB9A9Z8_ARCLA</name>
<comment type="caution">
    <text evidence="1">The sequence shown here is derived from an EMBL/GenBank/DDBJ whole genome shotgun (WGS) entry which is preliminary data.</text>
</comment>
<evidence type="ECO:0000313" key="2">
    <source>
        <dbReference type="Proteomes" id="UP001055879"/>
    </source>
</evidence>
<dbReference type="Proteomes" id="UP001055879">
    <property type="component" value="Linkage Group LG08"/>
</dbReference>
<sequence length="381" mass="42892">MVFYCRCFSILSLLQVDTSVRAANTSAENFQTANSTFELRGRGSTSNPHNGSHTSQECTRRSVIPNTLRAFTLSELKEATKNFDESCMIGEGGFGKVHKGTVKSLEYPFKDIDVAVKRGKRGQKGYRQWETEVNVLGDVKLRHPNLVKLIGYCNEDHENESNWLLVYEYMHNKSVDDHLSDKSAPPLSWDRRLKIAKDAATGLAYLHEGMDKQIVFRDFKPPNILLDSEWNAKLSDFGFARDGPQDGRTHVSTAVVGTKGYAAPEYVQTGRMTSKIDVWSYGIFLEELITGQRPVTQNNSEKNPRFLKWACCYAGDGKSKLNADPRLENNYSEKSMEKLTFIAKKCLAKEPKSRPKMSEVLKMVEEAIALEAQQLPNAGKT</sequence>
<proteinExistence type="predicted"/>
<organism evidence="1 2">
    <name type="scientific">Arctium lappa</name>
    <name type="common">Greater burdock</name>
    <name type="synonym">Lappa major</name>
    <dbReference type="NCBI Taxonomy" id="4217"/>
    <lineage>
        <taxon>Eukaryota</taxon>
        <taxon>Viridiplantae</taxon>
        <taxon>Streptophyta</taxon>
        <taxon>Embryophyta</taxon>
        <taxon>Tracheophyta</taxon>
        <taxon>Spermatophyta</taxon>
        <taxon>Magnoliopsida</taxon>
        <taxon>eudicotyledons</taxon>
        <taxon>Gunneridae</taxon>
        <taxon>Pentapetalae</taxon>
        <taxon>asterids</taxon>
        <taxon>campanulids</taxon>
        <taxon>Asterales</taxon>
        <taxon>Asteraceae</taxon>
        <taxon>Carduoideae</taxon>
        <taxon>Cardueae</taxon>
        <taxon>Arctiinae</taxon>
        <taxon>Arctium</taxon>
    </lineage>
</organism>
<accession>A0ACB9A9Z8</accession>
<reference evidence="1 2" key="2">
    <citation type="journal article" date="2022" name="Mol. Ecol. Resour.">
        <title>The genomes of chicory, endive, great burdock and yacon provide insights into Asteraceae paleo-polyploidization history and plant inulin production.</title>
        <authorList>
            <person name="Fan W."/>
            <person name="Wang S."/>
            <person name="Wang H."/>
            <person name="Wang A."/>
            <person name="Jiang F."/>
            <person name="Liu H."/>
            <person name="Zhao H."/>
            <person name="Xu D."/>
            <person name="Zhang Y."/>
        </authorList>
    </citation>
    <scope>NUCLEOTIDE SEQUENCE [LARGE SCALE GENOMIC DNA]</scope>
    <source>
        <strain evidence="2">cv. Niubang</strain>
    </source>
</reference>
<gene>
    <name evidence="1" type="ORF">L6452_24558</name>
</gene>
<evidence type="ECO:0000313" key="1">
    <source>
        <dbReference type="EMBL" id="KAI3706663.1"/>
    </source>
</evidence>
<reference evidence="2" key="1">
    <citation type="journal article" date="2022" name="Mol. Ecol. Resour.">
        <title>The genomes of chicory, endive, great burdock and yacon provide insights into Asteraceae palaeo-polyploidization history and plant inulin production.</title>
        <authorList>
            <person name="Fan W."/>
            <person name="Wang S."/>
            <person name="Wang H."/>
            <person name="Wang A."/>
            <person name="Jiang F."/>
            <person name="Liu H."/>
            <person name="Zhao H."/>
            <person name="Xu D."/>
            <person name="Zhang Y."/>
        </authorList>
    </citation>
    <scope>NUCLEOTIDE SEQUENCE [LARGE SCALE GENOMIC DNA]</scope>
    <source>
        <strain evidence="2">cv. Niubang</strain>
    </source>
</reference>
<keyword evidence="2" id="KW-1185">Reference proteome</keyword>
<protein>
    <submittedName>
        <fullName evidence="1">Uncharacterized protein</fullName>
    </submittedName>
</protein>